<dbReference type="InterPro" id="IPR011344">
    <property type="entry name" value="ssDNA-bd"/>
</dbReference>
<dbReference type="RefSeq" id="WP_131446305.1">
    <property type="nucleotide sequence ID" value="NZ_SJZB01000029.1"/>
</dbReference>
<dbReference type="AlphaFoldDB" id="A0A4R1BDK5"/>
<reference evidence="4 5" key="1">
    <citation type="submission" date="2019-03" db="EMBL/GenBank/DDBJ databases">
        <title>Genome sequence of Thiobacillaceae bacterium LSR1, a sulfur-oxidizing bacterium isolated from freshwater sediment.</title>
        <authorList>
            <person name="Li S."/>
        </authorList>
    </citation>
    <scope>NUCLEOTIDE SEQUENCE [LARGE SCALE GENOMIC DNA]</scope>
    <source>
        <strain evidence="4 5">LSR1</strain>
    </source>
</reference>
<dbReference type="Gene3D" id="2.40.50.140">
    <property type="entry name" value="Nucleic acid-binding proteins"/>
    <property type="match status" value="1"/>
</dbReference>
<name>A0A4R1BDK5_9PROT</name>
<dbReference type="NCBIfam" id="NF006039">
    <property type="entry name" value="PRK08182.1"/>
    <property type="match status" value="1"/>
</dbReference>
<dbReference type="OrthoDB" id="4427276at2"/>
<dbReference type="PIRSF" id="PIRSF002070">
    <property type="entry name" value="SSB"/>
    <property type="match status" value="1"/>
</dbReference>
<accession>A0A4R1BDK5</accession>
<dbReference type="SUPFAM" id="SSF50249">
    <property type="entry name" value="Nucleic acid-binding proteins"/>
    <property type="match status" value="1"/>
</dbReference>
<evidence type="ECO:0000256" key="3">
    <source>
        <dbReference type="RuleBase" id="RU000524"/>
    </source>
</evidence>
<dbReference type="NCBIfam" id="TIGR00621">
    <property type="entry name" value="ssb"/>
    <property type="match status" value="1"/>
</dbReference>
<gene>
    <name evidence="4" type="primary">ssb</name>
    <name evidence="4" type="ORF">EZJ19_07760</name>
</gene>
<dbReference type="Pfam" id="PF00436">
    <property type="entry name" value="SSB"/>
    <property type="match status" value="1"/>
</dbReference>
<dbReference type="PROSITE" id="PS50935">
    <property type="entry name" value="SSB"/>
    <property type="match status" value="1"/>
</dbReference>
<evidence type="ECO:0000313" key="4">
    <source>
        <dbReference type="EMBL" id="TCJ15196.1"/>
    </source>
</evidence>
<evidence type="ECO:0000256" key="1">
    <source>
        <dbReference type="ARBA" id="ARBA00023125"/>
    </source>
</evidence>
<comment type="caution">
    <text evidence="4">The sequence shown here is derived from an EMBL/GenBank/DDBJ whole genome shotgun (WGS) entry which is preliminary data.</text>
</comment>
<evidence type="ECO:0000256" key="2">
    <source>
        <dbReference type="PIRNR" id="PIRNR002070"/>
    </source>
</evidence>
<dbReference type="EMBL" id="SJZB01000029">
    <property type="protein sequence ID" value="TCJ15196.1"/>
    <property type="molecule type" value="Genomic_DNA"/>
</dbReference>
<evidence type="ECO:0000313" key="5">
    <source>
        <dbReference type="Proteomes" id="UP000295443"/>
    </source>
</evidence>
<dbReference type="InterPro" id="IPR012340">
    <property type="entry name" value="NA-bd_OB-fold"/>
</dbReference>
<dbReference type="CDD" id="cd04496">
    <property type="entry name" value="SSB_OBF"/>
    <property type="match status" value="1"/>
</dbReference>
<sequence length="133" mass="14817">MGNEFRGTGNLGAAPVLKMVAVKGEDRPVCELRVFFDEYSRDAKGEIQQSGGFWLTGSVWDRRAEATAKLLRKGARVRVEGRLKEESWADKDTGEEKSEFRLVIDDVFLALSRIESVTFKEKSGAGEASDNQE</sequence>
<keyword evidence="1 2" id="KW-0238">DNA-binding</keyword>
<dbReference type="GO" id="GO:0003697">
    <property type="term" value="F:single-stranded DNA binding"/>
    <property type="evidence" value="ECO:0007669"/>
    <property type="project" value="InterPro"/>
</dbReference>
<dbReference type="InterPro" id="IPR000424">
    <property type="entry name" value="Primosome_PriB/ssb"/>
</dbReference>
<keyword evidence="5" id="KW-1185">Reference proteome</keyword>
<dbReference type="Proteomes" id="UP000295443">
    <property type="component" value="Unassembled WGS sequence"/>
</dbReference>
<protein>
    <recommendedName>
        <fullName evidence="2 3">Single-stranded DNA-binding protein</fullName>
    </recommendedName>
</protein>
<organism evidence="4 5">
    <name type="scientific">Parasulfuritortus cantonensis</name>
    <dbReference type="NCBI Taxonomy" id="2528202"/>
    <lineage>
        <taxon>Bacteria</taxon>
        <taxon>Pseudomonadati</taxon>
        <taxon>Pseudomonadota</taxon>
        <taxon>Betaproteobacteria</taxon>
        <taxon>Nitrosomonadales</taxon>
        <taxon>Thiobacillaceae</taxon>
        <taxon>Parasulfuritortus</taxon>
    </lineage>
</organism>
<proteinExistence type="predicted"/>
<dbReference type="GO" id="GO:0006260">
    <property type="term" value="P:DNA replication"/>
    <property type="evidence" value="ECO:0007669"/>
    <property type="project" value="InterPro"/>
</dbReference>